<dbReference type="SUPFAM" id="SSF82549">
    <property type="entry name" value="DAK1/DegV-like"/>
    <property type="match status" value="1"/>
</dbReference>
<sequence>MAGVAIVTDSTAYLSADDVAALGVAVVPLQVVVDGSTYVEGDPALPSLVASAVRAGLTVTTSRPAPPVFLSAYAAAAAAGASAVVSVHVSGQLSGTRDAARLAALESPVPVTVVDSGQVGMGLGFAVLAAARLAAGGASSEEVAAVARSRSASAATLFYVDSLDSLRRGGRIGSAQALVGSALAVKPLLHVVDGRVAMLAKVRTSGRALAELEQRAVDLAGLREVELAIHHLESPDRAAALATNLRARVPMIARLIVTEIGGVIGAHAGPGLLGIVVAPTGVS</sequence>
<gene>
    <name evidence="2" type="ORF">ACFOUW_23640</name>
</gene>
<dbReference type="PANTHER" id="PTHR33434:SF2">
    <property type="entry name" value="FATTY ACID-BINDING PROTEIN TM_1468"/>
    <property type="match status" value="1"/>
</dbReference>
<dbReference type="RefSeq" id="WP_205120951.1">
    <property type="nucleotide sequence ID" value="NZ_JAFBCM010000001.1"/>
</dbReference>
<keyword evidence="3" id="KW-1185">Reference proteome</keyword>
<comment type="caution">
    <text evidence="2">The sequence shown here is derived from an EMBL/GenBank/DDBJ whole genome shotgun (WGS) entry which is preliminary data.</text>
</comment>
<dbReference type="PROSITE" id="PS51482">
    <property type="entry name" value="DEGV"/>
    <property type="match status" value="1"/>
</dbReference>
<dbReference type="InterPro" id="IPR043168">
    <property type="entry name" value="DegV_C"/>
</dbReference>
<proteinExistence type="predicted"/>
<evidence type="ECO:0000313" key="3">
    <source>
        <dbReference type="Proteomes" id="UP001595699"/>
    </source>
</evidence>
<accession>A0ABV7YFX9</accession>
<dbReference type="Proteomes" id="UP001595699">
    <property type="component" value="Unassembled WGS sequence"/>
</dbReference>
<reference evidence="3" key="1">
    <citation type="journal article" date="2019" name="Int. J. Syst. Evol. Microbiol.">
        <title>The Global Catalogue of Microorganisms (GCM) 10K type strain sequencing project: providing services to taxonomists for standard genome sequencing and annotation.</title>
        <authorList>
            <consortium name="The Broad Institute Genomics Platform"/>
            <consortium name="The Broad Institute Genome Sequencing Center for Infectious Disease"/>
            <person name="Wu L."/>
            <person name="Ma J."/>
        </authorList>
    </citation>
    <scope>NUCLEOTIDE SEQUENCE [LARGE SCALE GENOMIC DNA]</scope>
    <source>
        <strain evidence="3">CGMCC 4.7241</strain>
    </source>
</reference>
<dbReference type="NCBIfam" id="TIGR00762">
    <property type="entry name" value="DegV"/>
    <property type="match status" value="1"/>
</dbReference>
<dbReference type="InterPro" id="IPR003797">
    <property type="entry name" value="DegV"/>
</dbReference>
<keyword evidence="1" id="KW-0446">Lipid-binding</keyword>
<evidence type="ECO:0000256" key="1">
    <source>
        <dbReference type="ARBA" id="ARBA00023121"/>
    </source>
</evidence>
<evidence type="ECO:0000313" key="2">
    <source>
        <dbReference type="EMBL" id="MFC3763852.1"/>
    </source>
</evidence>
<organism evidence="2 3">
    <name type="scientific">Tenggerimyces flavus</name>
    <dbReference type="NCBI Taxonomy" id="1708749"/>
    <lineage>
        <taxon>Bacteria</taxon>
        <taxon>Bacillati</taxon>
        <taxon>Actinomycetota</taxon>
        <taxon>Actinomycetes</taxon>
        <taxon>Propionibacteriales</taxon>
        <taxon>Nocardioidaceae</taxon>
        <taxon>Tenggerimyces</taxon>
    </lineage>
</organism>
<dbReference type="EMBL" id="JBHRZH010000021">
    <property type="protein sequence ID" value="MFC3763852.1"/>
    <property type="molecule type" value="Genomic_DNA"/>
</dbReference>
<name>A0ABV7YFX9_9ACTN</name>
<dbReference type="PANTHER" id="PTHR33434">
    <property type="entry name" value="DEGV DOMAIN-CONTAINING PROTEIN DR_1986-RELATED"/>
    <property type="match status" value="1"/>
</dbReference>
<dbReference type="InterPro" id="IPR050270">
    <property type="entry name" value="DegV_domain_contain"/>
</dbReference>
<dbReference type="Pfam" id="PF02645">
    <property type="entry name" value="DegV"/>
    <property type="match status" value="1"/>
</dbReference>
<dbReference type="Gene3D" id="3.30.1180.10">
    <property type="match status" value="1"/>
</dbReference>
<protein>
    <submittedName>
        <fullName evidence="2">DegV family protein</fullName>
    </submittedName>
</protein>
<dbReference type="Gene3D" id="3.40.50.10170">
    <property type="match status" value="1"/>
</dbReference>